<dbReference type="PROSITE" id="PS00383">
    <property type="entry name" value="TYR_PHOSPHATASE_1"/>
    <property type="match status" value="1"/>
</dbReference>
<protein>
    <submittedName>
        <fullName evidence="6">Phosphatases II</fullName>
    </submittedName>
</protein>
<evidence type="ECO:0000313" key="7">
    <source>
        <dbReference type="Proteomes" id="UP000313359"/>
    </source>
</evidence>
<reference evidence="6" key="1">
    <citation type="journal article" date="2018" name="Genome Biol. Evol.">
        <title>Genomics and development of Lentinus tigrinus, a white-rot wood-decaying mushroom with dimorphic fruiting bodies.</title>
        <authorList>
            <person name="Wu B."/>
            <person name="Xu Z."/>
            <person name="Knudson A."/>
            <person name="Carlson A."/>
            <person name="Chen N."/>
            <person name="Kovaka S."/>
            <person name="LaButti K."/>
            <person name="Lipzen A."/>
            <person name="Pennachio C."/>
            <person name="Riley R."/>
            <person name="Schakwitz W."/>
            <person name="Umezawa K."/>
            <person name="Ohm R.A."/>
            <person name="Grigoriev I.V."/>
            <person name="Nagy L.G."/>
            <person name="Gibbons J."/>
            <person name="Hibbett D."/>
        </authorList>
    </citation>
    <scope>NUCLEOTIDE SEQUENCE [LARGE SCALE GENOMIC DNA]</scope>
    <source>
        <strain evidence="6">ALCF2SS1-6</strain>
    </source>
</reference>
<feature type="region of interest" description="Disordered" evidence="4">
    <location>
        <begin position="913"/>
        <end position="967"/>
    </location>
</feature>
<dbReference type="InterPro" id="IPR029021">
    <property type="entry name" value="Prot-tyrosine_phosphatase-like"/>
</dbReference>
<gene>
    <name evidence="6" type="ORF">L227DRAFT_570481</name>
</gene>
<dbReference type="InterPro" id="IPR048994">
    <property type="entry name" value="PH-GRAM_MTMR6-9"/>
</dbReference>
<feature type="region of interest" description="Disordered" evidence="4">
    <location>
        <begin position="765"/>
        <end position="898"/>
    </location>
</feature>
<feature type="compositionally biased region" description="Polar residues" evidence="4">
    <location>
        <begin position="810"/>
        <end position="827"/>
    </location>
</feature>
<dbReference type="GO" id="GO:0016020">
    <property type="term" value="C:membrane"/>
    <property type="evidence" value="ECO:0007669"/>
    <property type="project" value="TreeGrafter"/>
</dbReference>
<dbReference type="InterPro" id="IPR011993">
    <property type="entry name" value="PH-like_dom_sf"/>
</dbReference>
<dbReference type="Pfam" id="PF06602">
    <property type="entry name" value="Myotub-related"/>
    <property type="match status" value="1"/>
</dbReference>
<feature type="region of interest" description="Disordered" evidence="4">
    <location>
        <begin position="542"/>
        <end position="564"/>
    </location>
</feature>
<feature type="compositionally biased region" description="Low complexity" evidence="4">
    <location>
        <begin position="851"/>
        <end position="864"/>
    </location>
</feature>
<dbReference type="Pfam" id="PF21098">
    <property type="entry name" value="PH-GRAM_MTMR6-like"/>
    <property type="match status" value="1"/>
</dbReference>
<proteinExistence type="inferred from homology"/>
<name>A0A5C2SRV9_9APHY</name>
<dbReference type="InterPro" id="IPR010569">
    <property type="entry name" value="Myotubularin-like_Pase_dom"/>
</dbReference>
<evidence type="ECO:0000256" key="4">
    <source>
        <dbReference type="SAM" id="MobiDB-lite"/>
    </source>
</evidence>
<dbReference type="Gene3D" id="2.30.29.30">
    <property type="entry name" value="Pleckstrin-homology domain (PH domain)/Phosphotyrosine-binding domain (PTB)"/>
    <property type="match status" value="1"/>
</dbReference>
<dbReference type="SUPFAM" id="SSF50729">
    <property type="entry name" value="PH domain-like"/>
    <property type="match status" value="1"/>
</dbReference>
<feature type="compositionally biased region" description="Polar residues" evidence="4">
    <location>
        <begin position="710"/>
        <end position="722"/>
    </location>
</feature>
<dbReference type="OrthoDB" id="271628at2759"/>
<sequence length="967" mass="105263">MDALRVTKVEGVLYTKGGSTSSGTLHLTAHHAIFGFDEEGREEMWVPYPLISLVSRMPMTLHGRCPLTMHTRTFETMFLSFASEKDAIDVFESVKELTVATSVNQLYAFYYAPNPPLAANNGWSLFSPREEFGRMGVGTRSKAWRFTDINKDYSFSPTYPSRLVVPTRISDTTLQYAVKFRSKGRLPVLTYLHWANYGSITRSSQPMVGLTNNRSVQDEKLIEAIFQTHHNPDSRVSPGPVYGATATNLIIDARPTTNAMANTAKGAGTENMDHYKEAKKAYLGIDHIHTMRESLGKVVEALRGTEIMQAATMTAEGEELPAAAPVLDRQALRRSGWLRHISAILEGTLLIVRNVHVNSSHVLIHCSDGWDRTAQLSSLAQLCLDPYYRTQKGFAVLVEKDWLAFGHKFLDRCGHLSSEKFFLAPVENAGGGGGAEAAQAFLASVQNRFASQNHIKETSPVFHQFLESVRQIQRQFPERFEFNERFLRQLHYHLYSCQFGSFLFNTERERRVGDGGQPPPVSRTVSVWDFFNSSPEIELNKNPLYDPSLDDPASRTPKTDMGVLMPNPKDVRFWHELYGRTDEEMNGRFVMKQAAEEPEVAGPIEGADEDPAAAQNCVTTSTPNASAAELVPPAVSPQLSIPTPQSIARFLQRGTSPSPAPTPPNERQRTPELQRVRKESLQPPSPGGSSSSLSVLAPPRTPSPSIRAMRTSSPRSTASGQPSADLFSAGRSWWGKVSTGATTAFSAVQDAYGGLAKDLRGLSLAGEQGDPARGGELKSREEINAWGQSGGDSPPSSPHRSPSSPRAHTLSASSGGTLNPWNTTQTRPAIPSMYMDNPWSSVRAPERESRPAASAVSFSSSPQALETQQQERSALPLDPNVALPASMSLPHSRSGTLDGARVPQASVLANSLADNPLDPLEDAAAMGRGSGKRVASPLPAVSPPPPAAEPAKEIPNAASDPLGVGVW</sequence>
<evidence type="ECO:0000313" key="6">
    <source>
        <dbReference type="EMBL" id="RPD66613.1"/>
    </source>
</evidence>
<dbReference type="InterPro" id="IPR016130">
    <property type="entry name" value="Tyr_Pase_AS"/>
</dbReference>
<dbReference type="SUPFAM" id="SSF52799">
    <property type="entry name" value="(Phosphotyrosine protein) phosphatases II"/>
    <property type="match status" value="1"/>
</dbReference>
<dbReference type="GO" id="GO:0046856">
    <property type="term" value="P:phosphatidylinositol dephosphorylation"/>
    <property type="evidence" value="ECO:0007669"/>
    <property type="project" value="TreeGrafter"/>
</dbReference>
<feature type="active site" description="Phosphocysteine intermediate" evidence="2">
    <location>
        <position position="366"/>
    </location>
</feature>
<evidence type="ECO:0000259" key="5">
    <source>
        <dbReference type="PROSITE" id="PS51339"/>
    </source>
</evidence>
<evidence type="ECO:0000256" key="1">
    <source>
        <dbReference type="ARBA" id="ARBA00007471"/>
    </source>
</evidence>
<evidence type="ECO:0000256" key="3">
    <source>
        <dbReference type="PIRSR" id="PIRSR630564-2"/>
    </source>
</evidence>
<dbReference type="PANTHER" id="PTHR10807:SF128">
    <property type="entry name" value="PHOSPHATIDYLINOSITOL-3,5-BISPHOSPHATE 3-PHOSPHATASE"/>
    <property type="match status" value="1"/>
</dbReference>
<feature type="compositionally biased region" description="Basic and acidic residues" evidence="4">
    <location>
        <begin position="773"/>
        <end position="783"/>
    </location>
</feature>
<dbReference type="EMBL" id="ML122251">
    <property type="protein sequence ID" value="RPD66613.1"/>
    <property type="molecule type" value="Genomic_DNA"/>
</dbReference>
<dbReference type="GO" id="GO:0005737">
    <property type="term" value="C:cytoplasm"/>
    <property type="evidence" value="ECO:0007669"/>
    <property type="project" value="TreeGrafter"/>
</dbReference>
<dbReference type="GO" id="GO:0004438">
    <property type="term" value="F:phosphatidylinositol-3-phosphate phosphatase activity"/>
    <property type="evidence" value="ECO:0007669"/>
    <property type="project" value="TreeGrafter"/>
</dbReference>
<feature type="binding site" evidence="3">
    <location>
        <begin position="366"/>
        <end position="372"/>
    </location>
    <ligand>
        <name>substrate</name>
    </ligand>
</feature>
<dbReference type="AlphaFoldDB" id="A0A5C2SRV9"/>
<feature type="binding site" evidence="3">
    <location>
        <begin position="262"/>
        <end position="265"/>
    </location>
    <ligand>
        <name>substrate</name>
    </ligand>
</feature>
<accession>A0A5C2SRV9</accession>
<feature type="domain" description="Myotubularin phosphatase" evidence="5">
    <location>
        <begin position="122"/>
        <end position="578"/>
    </location>
</feature>
<dbReference type="STRING" id="1328759.A0A5C2SRV9"/>
<dbReference type="PROSITE" id="PS51339">
    <property type="entry name" value="PPASE_MYOTUBULARIN"/>
    <property type="match status" value="1"/>
</dbReference>
<dbReference type="Proteomes" id="UP000313359">
    <property type="component" value="Unassembled WGS sequence"/>
</dbReference>
<keyword evidence="7" id="KW-1185">Reference proteome</keyword>
<comment type="similarity">
    <text evidence="1">Belongs to the protein-tyrosine phosphatase family. Non-receptor class myotubularin subfamily.</text>
</comment>
<evidence type="ECO:0000256" key="2">
    <source>
        <dbReference type="PIRSR" id="PIRSR630564-1"/>
    </source>
</evidence>
<feature type="compositionally biased region" description="Basic and acidic residues" evidence="4">
    <location>
        <begin position="666"/>
        <end position="680"/>
    </location>
</feature>
<feature type="region of interest" description="Disordered" evidence="4">
    <location>
        <begin position="651"/>
        <end position="726"/>
    </location>
</feature>
<dbReference type="PANTHER" id="PTHR10807">
    <property type="entry name" value="MYOTUBULARIN-RELATED"/>
    <property type="match status" value="1"/>
</dbReference>
<dbReference type="InterPro" id="IPR030564">
    <property type="entry name" value="Myotubularin"/>
</dbReference>
<organism evidence="6 7">
    <name type="scientific">Lentinus tigrinus ALCF2SS1-6</name>
    <dbReference type="NCBI Taxonomy" id="1328759"/>
    <lineage>
        <taxon>Eukaryota</taxon>
        <taxon>Fungi</taxon>
        <taxon>Dikarya</taxon>
        <taxon>Basidiomycota</taxon>
        <taxon>Agaricomycotina</taxon>
        <taxon>Agaricomycetes</taxon>
        <taxon>Polyporales</taxon>
        <taxon>Polyporaceae</taxon>
        <taxon>Lentinus</taxon>
    </lineage>
</organism>
<feature type="compositionally biased region" description="Low complexity" evidence="4">
    <location>
        <begin position="687"/>
        <end position="698"/>
    </location>
</feature>